<evidence type="ECO:0000256" key="1">
    <source>
        <dbReference type="ARBA" id="ARBA00022527"/>
    </source>
</evidence>
<reference evidence="7 8" key="1">
    <citation type="journal article" date="2024" name="Nat. Commun.">
        <title>Phylogenomics reveals the evolutionary origins of lichenization in chlorophyte algae.</title>
        <authorList>
            <person name="Puginier C."/>
            <person name="Libourel C."/>
            <person name="Otte J."/>
            <person name="Skaloud P."/>
            <person name="Haon M."/>
            <person name="Grisel S."/>
            <person name="Petersen M."/>
            <person name="Berrin J.G."/>
            <person name="Delaux P.M."/>
            <person name="Dal Grande F."/>
            <person name="Keller J."/>
        </authorList>
    </citation>
    <scope>NUCLEOTIDE SEQUENCE [LARGE SCALE GENOMIC DNA]</scope>
    <source>
        <strain evidence="7 8">SAG 245.80</strain>
    </source>
</reference>
<keyword evidence="4" id="KW-0418">Kinase</keyword>
<name>A0AAW1RBY3_9CHLO</name>
<sequence length="472" mass="49249">MFAAGLPLSGVGLQAWSGSGAVLSPAPSLRSPRKDCGGDASCSASSFEPAPFLNGTFLQLKADAAGGAGQPGLYSRLRRLYEAVCEGAPARFCAKVTRVCCERDLRATQRELAMLDAARGLPGVVQLWRGGAGCPRRPRVHEFVDPASGQLCCAIVMRLIKGVHMTPAEARRRVFAGACDLDDVLLRWATRIAIPVLKALEGLHGAGIAHLDFKASNCLFSFPTATAPPLVRLIDLGFAAGFKRGESFPTVRRGSPAAMAPEVLSAFAAATWPGVWRGAAGAAPVRPDAPDVWAAGCLLAQLLAIGIAGLPDGSASRGLLAAARRLEAYDAPFAPAAMHVTAADCQARLRDIWELEHWAAGRRACSALTALLDRLPANTATPVLAGMLCPAMRERLSASATLALPFLQRMHAAPRSGRAAAAAAAMKARLTRASTAVALAAGRCHQAPPEKRGWAPAFLRLHTCIGASATVA</sequence>
<dbReference type="InterPro" id="IPR008271">
    <property type="entry name" value="Ser/Thr_kinase_AS"/>
</dbReference>
<keyword evidence="5" id="KW-0067">ATP-binding</keyword>
<dbReference type="GO" id="GO:0005524">
    <property type="term" value="F:ATP binding"/>
    <property type="evidence" value="ECO:0007669"/>
    <property type="project" value="UniProtKB-KW"/>
</dbReference>
<dbReference type="SMART" id="SM00220">
    <property type="entry name" value="S_TKc"/>
    <property type="match status" value="1"/>
</dbReference>
<keyword evidence="8" id="KW-1185">Reference proteome</keyword>
<dbReference type="EMBL" id="JALJOU010000048">
    <property type="protein sequence ID" value="KAK9830991.1"/>
    <property type="molecule type" value="Genomic_DNA"/>
</dbReference>
<feature type="domain" description="Protein kinase" evidence="6">
    <location>
        <begin position="60"/>
        <end position="407"/>
    </location>
</feature>
<keyword evidence="2" id="KW-0808">Transferase</keyword>
<dbReference type="PROSITE" id="PS00108">
    <property type="entry name" value="PROTEIN_KINASE_ST"/>
    <property type="match status" value="1"/>
</dbReference>
<keyword evidence="3" id="KW-0547">Nucleotide-binding</keyword>
<evidence type="ECO:0000256" key="2">
    <source>
        <dbReference type="ARBA" id="ARBA00022679"/>
    </source>
</evidence>
<proteinExistence type="predicted"/>
<comment type="caution">
    <text evidence="7">The sequence shown here is derived from an EMBL/GenBank/DDBJ whole genome shotgun (WGS) entry which is preliminary data.</text>
</comment>
<dbReference type="AlphaFoldDB" id="A0AAW1RBY3"/>
<evidence type="ECO:0000259" key="6">
    <source>
        <dbReference type="PROSITE" id="PS50011"/>
    </source>
</evidence>
<dbReference type="GO" id="GO:0004674">
    <property type="term" value="F:protein serine/threonine kinase activity"/>
    <property type="evidence" value="ECO:0007669"/>
    <property type="project" value="UniProtKB-KW"/>
</dbReference>
<dbReference type="InterPro" id="IPR000719">
    <property type="entry name" value="Prot_kinase_dom"/>
</dbReference>
<dbReference type="InterPro" id="IPR011009">
    <property type="entry name" value="Kinase-like_dom_sf"/>
</dbReference>
<gene>
    <name evidence="7" type="ORF">WJX81_006288</name>
</gene>
<dbReference type="PROSITE" id="PS50011">
    <property type="entry name" value="PROTEIN_KINASE_DOM"/>
    <property type="match status" value="1"/>
</dbReference>
<dbReference type="Gene3D" id="1.10.510.10">
    <property type="entry name" value="Transferase(Phosphotransferase) domain 1"/>
    <property type="match status" value="1"/>
</dbReference>
<dbReference type="Pfam" id="PF00069">
    <property type="entry name" value="Pkinase"/>
    <property type="match status" value="1"/>
</dbReference>
<evidence type="ECO:0000313" key="7">
    <source>
        <dbReference type="EMBL" id="KAK9830991.1"/>
    </source>
</evidence>
<protein>
    <recommendedName>
        <fullName evidence="6">Protein kinase domain-containing protein</fullName>
    </recommendedName>
</protein>
<evidence type="ECO:0000256" key="5">
    <source>
        <dbReference type="ARBA" id="ARBA00022840"/>
    </source>
</evidence>
<dbReference type="InterPro" id="IPR050205">
    <property type="entry name" value="CDPK_Ser/Thr_kinases"/>
</dbReference>
<dbReference type="Proteomes" id="UP001445335">
    <property type="component" value="Unassembled WGS sequence"/>
</dbReference>
<evidence type="ECO:0000256" key="4">
    <source>
        <dbReference type="ARBA" id="ARBA00022777"/>
    </source>
</evidence>
<accession>A0AAW1RBY3</accession>
<dbReference type="SUPFAM" id="SSF56112">
    <property type="entry name" value="Protein kinase-like (PK-like)"/>
    <property type="match status" value="1"/>
</dbReference>
<evidence type="ECO:0000256" key="3">
    <source>
        <dbReference type="ARBA" id="ARBA00022741"/>
    </source>
</evidence>
<organism evidence="7 8">
    <name type="scientific">Elliptochloris bilobata</name>
    <dbReference type="NCBI Taxonomy" id="381761"/>
    <lineage>
        <taxon>Eukaryota</taxon>
        <taxon>Viridiplantae</taxon>
        <taxon>Chlorophyta</taxon>
        <taxon>core chlorophytes</taxon>
        <taxon>Trebouxiophyceae</taxon>
        <taxon>Trebouxiophyceae incertae sedis</taxon>
        <taxon>Elliptochloris clade</taxon>
        <taxon>Elliptochloris</taxon>
    </lineage>
</organism>
<evidence type="ECO:0000313" key="8">
    <source>
        <dbReference type="Proteomes" id="UP001445335"/>
    </source>
</evidence>
<dbReference type="PANTHER" id="PTHR24349">
    <property type="entry name" value="SERINE/THREONINE-PROTEIN KINASE"/>
    <property type="match status" value="1"/>
</dbReference>
<keyword evidence="1" id="KW-0723">Serine/threonine-protein kinase</keyword>